<organism evidence="1 2">
    <name type="scientific">Bifidobacterium cuniculi</name>
    <dbReference type="NCBI Taxonomy" id="1688"/>
    <lineage>
        <taxon>Bacteria</taxon>
        <taxon>Bacillati</taxon>
        <taxon>Actinomycetota</taxon>
        <taxon>Actinomycetes</taxon>
        <taxon>Bifidobacteriales</taxon>
        <taxon>Bifidobacteriaceae</taxon>
        <taxon>Bifidobacterium</taxon>
    </lineage>
</organism>
<protein>
    <submittedName>
        <fullName evidence="1">Orotate phosphoribosyltransferase</fullName>
    </submittedName>
</protein>
<dbReference type="EMBL" id="JGYV01000029">
    <property type="protein sequence ID" value="KFI58567.1"/>
    <property type="molecule type" value="Genomic_DNA"/>
</dbReference>
<sequence>MDDFRKTLMMMEPKDRLHAMLERQMQDKPFSELSAVTFDHEGAALIGHVMLDTLEEQGYSVEDFDAVGALTAASVPIVCAIMAAATSRGEVLDGFVMDFVYPATKGPSIEGKRVVLVDSWLSQKSYVQTSSLVTLRNGNELGLDFGIVDAQGAQVVAIASLVGSAGDTIHVVSPDGQAREVPFVKAFEE</sequence>
<dbReference type="GO" id="GO:0016757">
    <property type="term" value="F:glycosyltransferase activity"/>
    <property type="evidence" value="ECO:0007669"/>
    <property type="project" value="UniProtKB-KW"/>
</dbReference>
<keyword evidence="1" id="KW-0328">Glycosyltransferase</keyword>
<dbReference type="eggNOG" id="COG0461">
    <property type="taxonomic scope" value="Bacteria"/>
</dbReference>
<reference evidence="1 2" key="1">
    <citation type="submission" date="2014-03" db="EMBL/GenBank/DDBJ databases">
        <title>Genomics of Bifidobacteria.</title>
        <authorList>
            <person name="Ventura M."/>
            <person name="Milani C."/>
            <person name="Lugli G.A."/>
        </authorList>
    </citation>
    <scope>NUCLEOTIDE SEQUENCE [LARGE SCALE GENOMIC DNA]</scope>
    <source>
        <strain evidence="1 2">LMG 10738</strain>
    </source>
</reference>
<keyword evidence="1" id="KW-0808">Transferase</keyword>
<evidence type="ECO:0000313" key="2">
    <source>
        <dbReference type="Proteomes" id="UP000029067"/>
    </source>
</evidence>
<proteinExistence type="predicted"/>
<accession>A0A087AIG7</accession>
<keyword evidence="2" id="KW-1185">Reference proteome</keyword>
<gene>
    <name evidence="1" type="ORF">BCUN_1743</name>
</gene>
<dbReference type="AlphaFoldDB" id="A0A087AIG7"/>
<dbReference type="STRING" id="1688.BCUN_1743"/>
<name>A0A087AIG7_9BIFI</name>
<dbReference type="Proteomes" id="UP000029067">
    <property type="component" value="Unassembled WGS sequence"/>
</dbReference>
<comment type="caution">
    <text evidence="1">The sequence shown here is derived from an EMBL/GenBank/DDBJ whole genome shotgun (WGS) entry which is preliminary data.</text>
</comment>
<evidence type="ECO:0000313" key="1">
    <source>
        <dbReference type="EMBL" id="KFI58567.1"/>
    </source>
</evidence>